<dbReference type="InterPro" id="IPR036397">
    <property type="entry name" value="RNaseH_sf"/>
</dbReference>
<dbReference type="PANTHER" id="PTHR33050">
    <property type="entry name" value="REVERSE TRANSCRIPTASE DOMAIN-CONTAINING PROTEIN"/>
    <property type="match status" value="1"/>
</dbReference>
<dbReference type="InterPro" id="IPR011010">
    <property type="entry name" value="DNA_brk_join_enz"/>
</dbReference>
<dbReference type="SUPFAM" id="SSF56349">
    <property type="entry name" value="DNA breaking-rejoining enzymes"/>
    <property type="match status" value="1"/>
</dbReference>
<feature type="compositionally biased region" description="Basic and acidic residues" evidence="2">
    <location>
        <begin position="71"/>
        <end position="84"/>
    </location>
</feature>
<comment type="caution">
    <text evidence="5">The sequence shown here is derived from an EMBL/GenBank/DDBJ whole genome shotgun (WGS) entry which is preliminary data.</text>
</comment>
<sequence>MNEAKSLQLPIVQYTEEFNRSLSSVQRNNESVVVEPEAIEKQLSEQNKGRTSLGRHSSRSRSRSRSAARSARGESSRRNERERQQSNVEFMERQWGGHCPSDVSPARNGTQPGGRSLRNLSPGSSDRDGRSPRGASSARTPEGYAPSEVDFGERSEGNGVGRGSRNPRGTLPLIVSSELLDTAADVKHSKSEDVFIIDNDIDLSEETLKVLGKDPNKTPVPQFTYHETLGSIWSHNIVHGVPKTEMESTWKNHMIFPKNCNLDPPKINPEVRVHMSTQHISRDNTHLQYQTELGQGLNALGKALNVLLEEDRNLPQSLKDKLLPNMVESGKILTHLFNNISQTRRRLILPSLDKQVKELVEKIPPGEYLFGPDLGEKSQKFKSVVSNRSPEKRRGGDCYKHQIHALPAVKQETPGASTEGDDVTEGALLQRRQGPQTLSREELAENFSNTSSFTEAEIEHLMESINKLLNDGAIVRCAPAPDQFLSRFFLADKANGGKRFILNLKGLNKFIEAPHFKMEDFRTALRLVARDAHMATIDLKDAYFLLPVDEHSRKYLRFEFRSVLYEFTCLPFGLAIAPYVFTKLLKPVLAKIRSLGITCINYLDDFFIIEESFDVCLNNVKTVVGILESLGFMINREKTVKYGWLYTKAFEREKFLALRKCNNNFNARMILPEYLKADFLWWEQNIVESYNDIVRNAFKLEIFTDSSLTGWGACCNGEKTHGFWSEQDKAHHINYLELQAIFYGLKCFAHHEKDCNILIRCDNTTAISYINRMGSIQFPILNALAKEIWQWCESRRVWLVASYISSGDNTEADRESRRINEDTEWELCKEAFEMVGNYLGAPEIDLFASRINKKCDLYISWRKDPNSFKGVTSVSRQTYPGCRKIVSESFRRRNVPDDAVNTILSSISEATMKQLPPLVGLYCQERNLYIRGVEYGVTGGRLQTISLIRIDNITETQDQIVIPITDPIKTSGPGRVQPTLHIPFYKENTSLCVATALQTYIKMTETKRDQNAKFLFISTKKPYVQATKQTLSRWVREMLKMAGIDTQVFKPHSTRHSSTSAALRQGMPVETICKTAGWTARSSTFAKYYNRPLSTATTFANNILSLGNQKN</sequence>
<dbReference type="AlphaFoldDB" id="A0AAV8VC12"/>
<dbReference type="Pfam" id="PF00078">
    <property type="entry name" value="RVT_1"/>
    <property type="match status" value="1"/>
</dbReference>
<dbReference type="PANTHER" id="PTHR33050:SF7">
    <property type="entry name" value="RIBONUCLEASE H"/>
    <property type="match status" value="1"/>
</dbReference>
<dbReference type="InterPro" id="IPR013762">
    <property type="entry name" value="Integrase-like_cat_sf"/>
</dbReference>
<dbReference type="Proteomes" id="UP001159042">
    <property type="component" value="Unassembled WGS sequence"/>
</dbReference>
<dbReference type="Gene3D" id="1.10.443.10">
    <property type="entry name" value="Intergrase catalytic core"/>
    <property type="match status" value="1"/>
</dbReference>
<dbReference type="SUPFAM" id="SSF56672">
    <property type="entry name" value="DNA/RNA polymerases"/>
    <property type="match status" value="1"/>
</dbReference>
<accession>A0AAV8VC12</accession>
<dbReference type="InterPro" id="IPR043502">
    <property type="entry name" value="DNA/RNA_pol_sf"/>
</dbReference>
<dbReference type="Gene3D" id="3.30.70.270">
    <property type="match status" value="1"/>
</dbReference>
<keyword evidence="6" id="KW-1185">Reference proteome</keyword>
<evidence type="ECO:0000256" key="1">
    <source>
        <dbReference type="ARBA" id="ARBA00023172"/>
    </source>
</evidence>
<keyword evidence="1" id="KW-0233">DNA recombination</keyword>
<dbReference type="InterPro" id="IPR052055">
    <property type="entry name" value="Hepadnavirus_pol/RT"/>
</dbReference>
<feature type="domain" description="Tyr recombinase" evidence="4">
    <location>
        <begin position="890"/>
        <end position="1104"/>
    </location>
</feature>
<evidence type="ECO:0000259" key="3">
    <source>
        <dbReference type="PROSITE" id="PS50878"/>
    </source>
</evidence>
<dbReference type="CDD" id="cd00397">
    <property type="entry name" value="DNA_BRE_C"/>
    <property type="match status" value="1"/>
</dbReference>
<evidence type="ECO:0000259" key="4">
    <source>
        <dbReference type="PROSITE" id="PS51898"/>
    </source>
</evidence>
<dbReference type="GO" id="GO:0003677">
    <property type="term" value="F:DNA binding"/>
    <property type="evidence" value="ECO:0007669"/>
    <property type="project" value="InterPro"/>
</dbReference>
<dbReference type="PROSITE" id="PS50878">
    <property type="entry name" value="RT_POL"/>
    <property type="match status" value="1"/>
</dbReference>
<dbReference type="InterPro" id="IPR002104">
    <property type="entry name" value="Integrase_catalytic"/>
</dbReference>
<dbReference type="CDD" id="cd03714">
    <property type="entry name" value="RT_DIRS1"/>
    <property type="match status" value="1"/>
</dbReference>
<dbReference type="Gene3D" id="3.30.420.10">
    <property type="entry name" value="Ribonuclease H-like superfamily/Ribonuclease H"/>
    <property type="match status" value="1"/>
</dbReference>
<feature type="domain" description="Reverse transcriptase" evidence="3">
    <location>
        <begin position="472"/>
        <end position="686"/>
    </location>
</feature>
<dbReference type="EMBL" id="JANEYG010000181">
    <property type="protein sequence ID" value="KAJ8911542.1"/>
    <property type="molecule type" value="Genomic_DNA"/>
</dbReference>
<evidence type="ECO:0008006" key="7">
    <source>
        <dbReference type="Google" id="ProtNLM"/>
    </source>
</evidence>
<reference evidence="5 6" key="1">
    <citation type="journal article" date="2023" name="Insect Mol. Biol.">
        <title>Genome sequencing provides insights into the evolution of gene families encoding plant cell wall-degrading enzymes in longhorned beetles.</title>
        <authorList>
            <person name="Shin N.R."/>
            <person name="Okamura Y."/>
            <person name="Kirsch R."/>
            <person name="Pauchet Y."/>
        </authorList>
    </citation>
    <scope>NUCLEOTIDE SEQUENCE [LARGE SCALE GENOMIC DNA]</scope>
    <source>
        <strain evidence="5">EAD_L_NR</strain>
    </source>
</reference>
<feature type="region of interest" description="Disordered" evidence="2">
    <location>
        <begin position="21"/>
        <end position="169"/>
    </location>
</feature>
<evidence type="ECO:0000256" key="2">
    <source>
        <dbReference type="SAM" id="MobiDB-lite"/>
    </source>
</evidence>
<evidence type="ECO:0000313" key="5">
    <source>
        <dbReference type="EMBL" id="KAJ8911542.1"/>
    </source>
</evidence>
<feature type="compositionally biased region" description="Basic residues" evidence="2">
    <location>
        <begin position="56"/>
        <end position="66"/>
    </location>
</feature>
<organism evidence="5 6">
    <name type="scientific">Exocentrus adspersus</name>
    <dbReference type="NCBI Taxonomy" id="1586481"/>
    <lineage>
        <taxon>Eukaryota</taxon>
        <taxon>Metazoa</taxon>
        <taxon>Ecdysozoa</taxon>
        <taxon>Arthropoda</taxon>
        <taxon>Hexapoda</taxon>
        <taxon>Insecta</taxon>
        <taxon>Pterygota</taxon>
        <taxon>Neoptera</taxon>
        <taxon>Endopterygota</taxon>
        <taxon>Coleoptera</taxon>
        <taxon>Polyphaga</taxon>
        <taxon>Cucujiformia</taxon>
        <taxon>Chrysomeloidea</taxon>
        <taxon>Cerambycidae</taxon>
        <taxon>Lamiinae</taxon>
        <taxon>Acanthocinini</taxon>
        <taxon>Exocentrus</taxon>
    </lineage>
</organism>
<dbReference type="InterPro" id="IPR043128">
    <property type="entry name" value="Rev_trsase/Diguanyl_cyclase"/>
</dbReference>
<dbReference type="GO" id="GO:0015074">
    <property type="term" value="P:DNA integration"/>
    <property type="evidence" value="ECO:0007669"/>
    <property type="project" value="InterPro"/>
</dbReference>
<dbReference type="PROSITE" id="PS51898">
    <property type="entry name" value="TYR_RECOMBINASE"/>
    <property type="match status" value="1"/>
</dbReference>
<dbReference type="Gene3D" id="3.10.10.10">
    <property type="entry name" value="HIV Type 1 Reverse Transcriptase, subunit A, domain 1"/>
    <property type="match status" value="1"/>
</dbReference>
<gene>
    <name evidence="5" type="ORF">NQ315_012795</name>
</gene>
<protein>
    <recommendedName>
        <fullName evidence="7">Reverse transcriptase domain-containing protein</fullName>
    </recommendedName>
</protein>
<dbReference type="Pfam" id="PF00589">
    <property type="entry name" value="Phage_integrase"/>
    <property type="match status" value="1"/>
</dbReference>
<name>A0AAV8VC12_9CUCU</name>
<dbReference type="GO" id="GO:0006310">
    <property type="term" value="P:DNA recombination"/>
    <property type="evidence" value="ECO:0007669"/>
    <property type="project" value="UniProtKB-KW"/>
</dbReference>
<dbReference type="InterPro" id="IPR000477">
    <property type="entry name" value="RT_dom"/>
</dbReference>
<proteinExistence type="predicted"/>
<dbReference type="GO" id="GO:0071897">
    <property type="term" value="P:DNA biosynthetic process"/>
    <property type="evidence" value="ECO:0007669"/>
    <property type="project" value="UniProtKB-ARBA"/>
</dbReference>
<dbReference type="CDD" id="cd09275">
    <property type="entry name" value="RNase_HI_RT_DIRS1"/>
    <property type="match status" value="1"/>
</dbReference>
<evidence type="ECO:0000313" key="6">
    <source>
        <dbReference type="Proteomes" id="UP001159042"/>
    </source>
</evidence>
<feature type="compositionally biased region" description="Polar residues" evidence="2">
    <location>
        <begin position="21"/>
        <end position="31"/>
    </location>
</feature>